<evidence type="ECO:0008006" key="4">
    <source>
        <dbReference type="Google" id="ProtNLM"/>
    </source>
</evidence>
<dbReference type="KEGG" id="scn:Solca_0277"/>
<protein>
    <recommendedName>
        <fullName evidence="4">GLPGLI family protein</fullName>
    </recommendedName>
</protein>
<proteinExistence type="predicted"/>
<reference evidence="2" key="1">
    <citation type="submission" date="2012-02" db="EMBL/GenBank/DDBJ databases">
        <title>The complete genome of Solitalea canadensis DSM 3403.</title>
        <authorList>
            <consortium name="US DOE Joint Genome Institute (JGI-PGF)"/>
            <person name="Lucas S."/>
            <person name="Copeland A."/>
            <person name="Lapidus A."/>
            <person name="Glavina del Rio T."/>
            <person name="Dalin E."/>
            <person name="Tice H."/>
            <person name="Bruce D."/>
            <person name="Goodwin L."/>
            <person name="Pitluck S."/>
            <person name="Peters L."/>
            <person name="Ovchinnikova G."/>
            <person name="Lu M."/>
            <person name="Kyrpides N."/>
            <person name="Mavromatis K."/>
            <person name="Ivanova N."/>
            <person name="Brettin T."/>
            <person name="Detter J.C."/>
            <person name="Han C."/>
            <person name="Larimer F."/>
            <person name="Land M."/>
            <person name="Hauser L."/>
            <person name="Markowitz V."/>
            <person name="Cheng J.-F."/>
            <person name="Hugenholtz P."/>
            <person name="Woyke T."/>
            <person name="Wu D."/>
            <person name="Spring S."/>
            <person name="Schroeder M."/>
            <person name="Kopitz M."/>
            <person name="Brambilla E."/>
            <person name="Klenk H.-P."/>
            <person name="Eisen J.A."/>
        </authorList>
    </citation>
    <scope>NUCLEOTIDE SEQUENCE</scope>
    <source>
        <strain evidence="2">DSM 3403</strain>
    </source>
</reference>
<dbReference type="HOGENOM" id="CLU_1266195_0_0_10"/>
<dbReference type="STRING" id="929556.Solca_0277"/>
<keyword evidence="3" id="KW-1185">Reference proteome</keyword>
<feature type="signal peptide" evidence="1">
    <location>
        <begin position="1"/>
        <end position="21"/>
    </location>
</feature>
<accession>H8KSW1</accession>
<evidence type="ECO:0000256" key="1">
    <source>
        <dbReference type="SAM" id="SignalP"/>
    </source>
</evidence>
<evidence type="ECO:0000313" key="2">
    <source>
        <dbReference type="EMBL" id="AFD05421.1"/>
    </source>
</evidence>
<evidence type="ECO:0000313" key="3">
    <source>
        <dbReference type="Proteomes" id="UP000007590"/>
    </source>
</evidence>
<organism evidence="2 3">
    <name type="scientific">Solitalea canadensis (strain ATCC 29591 / DSM 3403 / JCM 21819 / LMG 8368 / NBRC 15130 / NCIMB 12057 / USAM 9D)</name>
    <name type="common">Flexibacter canadensis</name>
    <dbReference type="NCBI Taxonomy" id="929556"/>
    <lineage>
        <taxon>Bacteria</taxon>
        <taxon>Pseudomonadati</taxon>
        <taxon>Bacteroidota</taxon>
        <taxon>Sphingobacteriia</taxon>
        <taxon>Sphingobacteriales</taxon>
        <taxon>Sphingobacteriaceae</taxon>
        <taxon>Solitalea</taxon>
    </lineage>
</organism>
<name>H8KSW1_SOLCM</name>
<dbReference type="EMBL" id="CP003349">
    <property type="protein sequence ID" value="AFD05421.1"/>
    <property type="molecule type" value="Genomic_DNA"/>
</dbReference>
<dbReference type="AlphaFoldDB" id="H8KSW1"/>
<sequence>MKLMSFILSTVLMLFCGQLMAQDYIIDKDSVKHFGELKRRLPRVIKIHLTVEKSNKWFDATEIIGYYDSSNGLYHTAAKVQNEDYAVFLPFSELDSNIENSVEHSDGSYNWISYGKINYYEVIAYGIPMTANGMTTGRSTQKDIYLGNEKIGINRMPVGFLGERLETRKLLIKYFGDNTSIVTKINTDKIKNTADGIKELVQEYINDKLGKTDKVVIK</sequence>
<dbReference type="RefSeq" id="WP_014678649.1">
    <property type="nucleotide sequence ID" value="NC_017770.1"/>
</dbReference>
<feature type="chain" id="PRO_5003613371" description="GLPGLI family protein" evidence="1">
    <location>
        <begin position="22"/>
        <end position="218"/>
    </location>
</feature>
<keyword evidence="1" id="KW-0732">Signal</keyword>
<dbReference type="OrthoDB" id="9858205at2"/>
<gene>
    <name evidence="2" type="ordered locus">Solca_0277</name>
</gene>
<dbReference type="Proteomes" id="UP000007590">
    <property type="component" value="Chromosome"/>
</dbReference>